<proteinExistence type="predicted"/>
<reference evidence="4 5" key="1">
    <citation type="journal article" date="2016" name="Nat. Commun.">
        <title>Thousands of microbial genomes shed light on interconnected biogeochemical processes in an aquifer system.</title>
        <authorList>
            <person name="Anantharaman K."/>
            <person name="Brown C.T."/>
            <person name="Hug L.A."/>
            <person name="Sharon I."/>
            <person name="Castelle C.J."/>
            <person name="Probst A.J."/>
            <person name="Thomas B.C."/>
            <person name="Singh A."/>
            <person name="Wilkins M.J."/>
            <person name="Karaoz U."/>
            <person name="Brodie E.L."/>
            <person name="Williams K.H."/>
            <person name="Hubbard S.S."/>
            <person name="Banfield J.F."/>
        </authorList>
    </citation>
    <scope>NUCLEOTIDE SEQUENCE [LARGE SCALE GENOMIC DNA]</scope>
</reference>
<keyword evidence="2" id="KW-0472">Membrane</keyword>
<accession>A0A1F6MBW3</accession>
<evidence type="ECO:0000259" key="3">
    <source>
        <dbReference type="Pfam" id="PF14257"/>
    </source>
</evidence>
<dbReference type="InterPro" id="IPR025645">
    <property type="entry name" value="DUF4349"/>
</dbReference>
<keyword evidence="1" id="KW-0175">Coiled coil</keyword>
<feature type="coiled-coil region" evidence="1">
    <location>
        <begin position="188"/>
        <end position="215"/>
    </location>
</feature>
<dbReference type="EMBL" id="MFQA01000013">
    <property type="protein sequence ID" value="OGH69152.1"/>
    <property type="molecule type" value="Genomic_DNA"/>
</dbReference>
<keyword evidence="2" id="KW-1133">Transmembrane helix</keyword>
<keyword evidence="2" id="KW-0812">Transmembrane</keyword>
<dbReference type="Pfam" id="PF14257">
    <property type="entry name" value="DUF4349"/>
    <property type="match status" value="1"/>
</dbReference>
<dbReference type="Proteomes" id="UP000176413">
    <property type="component" value="Unassembled WGS sequence"/>
</dbReference>
<gene>
    <name evidence="4" type="ORF">A3D53_01790</name>
</gene>
<evidence type="ECO:0000313" key="4">
    <source>
        <dbReference type="EMBL" id="OGH69152.1"/>
    </source>
</evidence>
<evidence type="ECO:0000256" key="2">
    <source>
        <dbReference type="SAM" id="Phobius"/>
    </source>
</evidence>
<sequence length="300" mass="32723">MKRRILFIAMVVVGFGVLAYIVASNQEPVQSGLSGRSTGLSFSNQMAKVNSDASENFGAAPATGGNTAPATDRLIVKTGSLSLLVKNVPDAVKAVTNFVTGNGGFVVTSNISKEKDAPYGSMMIRLPAAKFQAGIDVGKSLGEVKNEQTNGQDVTEEFVDLDAQLRILKATEIQFVQLMQRSGSISDILSVQRELMNVRSQIERLEGRMKYLKDSVALSTITLHLSTDPENLPIFEENGKTWKPLAVIKEALRGLISVFKFVGDALIYFVVFIPLWLVIVLSTWLVKKIIKRVSTNKISQ</sequence>
<protein>
    <recommendedName>
        <fullName evidence="3">DUF4349 domain-containing protein</fullName>
    </recommendedName>
</protein>
<name>A0A1F6MBW3_9BACT</name>
<feature type="transmembrane region" description="Helical" evidence="2">
    <location>
        <begin position="265"/>
        <end position="286"/>
    </location>
</feature>
<feature type="domain" description="DUF4349" evidence="3">
    <location>
        <begin position="73"/>
        <end position="286"/>
    </location>
</feature>
<evidence type="ECO:0000313" key="5">
    <source>
        <dbReference type="Proteomes" id="UP000176413"/>
    </source>
</evidence>
<organism evidence="4 5">
    <name type="scientific">Candidatus Magasanikbacteria bacterium RIFCSPHIGHO2_02_FULL_45_10</name>
    <dbReference type="NCBI Taxonomy" id="1798679"/>
    <lineage>
        <taxon>Bacteria</taxon>
        <taxon>Candidatus Magasanikiibacteriota</taxon>
    </lineage>
</organism>
<dbReference type="AlphaFoldDB" id="A0A1F6MBW3"/>
<evidence type="ECO:0000256" key="1">
    <source>
        <dbReference type="SAM" id="Coils"/>
    </source>
</evidence>
<comment type="caution">
    <text evidence="4">The sequence shown here is derived from an EMBL/GenBank/DDBJ whole genome shotgun (WGS) entry which is preliminary data.</text>
</comment>